<evidence type="ECO:0000313" key="2">
    <source>
        <dbReference type="EMBL" id="QOZ59585.1"/>
    </source>
</evidence>
<keyword evidence="3" id="KW-1185">Reference proteome</keyword>
<reference evidence="2 3" key="1">
    <citation type="submission" date="2018-06" db="EMBL/GenBank/DDBJ databases">
        <title>Comparative genomics of rhizobia nodulating Arachis hypogaea in China.</title>
        <authorList>
            <person name="Li Y."/>
        </authorList>
    </citation>
    <scope>NUCLEOTIDE SEQUENCE [LARGE SCALE GENOMIC DNA]</scope>
    <source>
        <strain evidence="2 3">CCBAU 51658</strain>
    </source>
</reference>
<feature type="signal peptide" evidence="1">
    <location>
        <begin position="1"/>
        <end position="21"/>
    </location>
</feature>
<organism evidence="2 3">
    <name type="scientific">Bradyrhizobium guangdongense</name>
    <dbReference type="NCBI Taxonomy" id="1325090"/>
    <lineage>
        <taxon>Bacteria</taxon>
        <taxon>Pseudomonadati</taxon>
        <taxon>Pseudomonadota</taxon>
        <taxon>Alphaproteobacteria</taxon>
        <taxon>Hyphomicrobiales</taxon>
        <taxon>Nitrobacteraceae</taxon>
        <taxon>Bradyrhizobium</taxon>
    </lineage>
</organism>
<dbReference type="Proteomes" id="UP000593880">
    <property type="component" value="Chromosome"/>
</dbReference>
<dbReference type="EMBL" id="CP030057">
    <property type="protein sequence ID" value="QOZ59585.1"/>
    <property type="molecule type" value="Genomic_DNA"/>
</dbReference>
<protein>
    <submittedName>
        <fullName evidence="2">Uncharacterized protein</fullName>
    </submittedName>
</protein>
<proteinExistence type="predicted"/>
<name>A0A7S7ZR60_9BRAD</name>
<evidence type="ECO:0000256" key="1">
    <source>
        <dbReference type="SAM" id="SignalP"/>
    </source>
</evidence>
<keyword evidence="1" id="KW-0732">Signal</keyword>
<accession>A0A7S7ZR60</accession>
<evidence type="ECO:0000313" key="3">
    <source>
        <dbReference type="Proteomes" id="UP000593880"/>
    </source>
</evidence>
<gene>
    <name evidence="2" type="ORF">XH86_13205</name>
</gene>
<sequence>MLKLAGAFAGLSMILAGEASAAPLLAQTTVAQPGLPVEQVKVICNEAGHCYRPPVRRPVARWVYGDGNFYGPYDGPGYYGDPRLKYRVFPYFWW</sequence>
<feature type="chain" id="PRO_5045585765" evidence="1">
    <location>
        <begin position="22"/>
        <end position="94"/>
    </location>
</feature>